<dbReference type="InterPro" id="IPR001806">
    <property type="entry name" value="Small_GTPase"/>
</dbReference>
<keyword evidence="16" id="KW-1185">Reference proteome</keyword>
<evidence type="ECO:0000256" key="10">
    <source>
        <dbReference type="ARBA" id="ARBA00023289"/>
    </source>
</evidence>
<evidence type="ECO:0000256" key="14">
    <source>
        <dbReference type="ARBA" id="ARBA00067841"/>
    </source>
</evidence>
<evidence type="ECO:0000313" key="15">
    <source>
        <dbReference type="EMBL" id="CDW53038.1"/>
    </source>
</evidence>
<dbReference type="Gene3D" id="3.40.50.300">
    <property type="entry name" value="P-loop containing nucleotide triphosphate hydrolases"/>
    <property type="match status" value="1"/>
</dbReference>
<dbReference type="GO" id="GO:0005794">
    <property type="term" value="C:Golgi apparatus"/>
    <property type="evidence" value="ECO:0007669"/>
    <property type="project" value="UniProtKB-SubCell"/>
</dbReference>
<dbReference type="SMART" id="SM00176">
    <property type="entry name" value="RAN"/>
    <property type="match status" value="1"/>
</dbReference>
<dbReference type="PROSITE" id="PS51419">
    <property type="entry name" value="RAB"/>
    <property type="match status" value="1"/>
</dbReference>
<organism evidence="15 16">
    <name type="scientific">Trichuris trichiura</name>
    <name type="common">Whipworm</name>
    <name type="synonym">Trichocephalus trichiurus</name>
    <dbReference type="NCBI Taxonomy" id="36087"/>
    <lineage>
        <taxon>Eukaryota</taxon>
        <taxon>Metazoa</taxon>
        <taxon>Ecdysozoa</taxon>
        <taxon>Nematoda</taxon>
        <taxon>Enoplea</taxon>
        <taxon>Dorylaimia</taxon>
        <taxon>Trichinellida</taxon>
        <taxon>Trichuridae</taxon>
        <taxon>Trichuris</taxon>
    </lineage>
</organism>
<accession>A0A077Z016</accession>
<evidence type="ECO:0000256" key="5">
    <source>
        <dbReference type="ARBA" id="ARBA00022741"/>
    </source>
</evidence>
<dbReference type="FunFam" id="3.40.50.300:FF:000803">
    <property type="entry name" value="Ras-related protein Rab-43"/>
    <property type="match status" value="1"/>
</dbReference>
<dbReference type="NCBIfam" id="TIGR00231">
    <property type="entry name" value="small_GTP"/>
    <property type="match status" value="1"/>
</dbReference>
<dbReference type="OrthoDB" id="9989112at2759"/>
<dbReference type="InterPro" id="IPR027417">
    <property type="entry name" value="P-loop_NTPase"/>
</dbReference>
<dbReference type="EMBL" id="HG805838">
    <property type="protein sequence ID" value="CDW53038.1"/>
    <property type="molecule type" value="Genomic_DNA"/>
</dbReference>
<evidence type="ECO:0000256" key="12">
    <source>
        <dbReference type="ARBA" id="ARBA00037864"/>
    </source>
</evidence>
<keyword evidence="4" id="KW-0597">Phosphoprotein</keyword>
<keyword evidence="9" id="KW-0449">Lipoprotein</keyword>
<evidence type="ECO:0000256" key="11">
    <source>
        <dbReference type="ARBA" id="ARBA00023329"/>
    </source>
</evidence>
<dbReference type="GO" id="GO:0005525">
    <property type="term" value="F:GTP binding"/>
    <property type="evidence" value="ECO:0007669"/>
    <property type="project" value="UniProtKB-KW"/>
</dbReference>
<dbReference type="SMART" id="SM00173">
    <property type="entry name" value="RAS"/>
    <property type="match status" value="1"/>
</dbReference>
<evidence type="ECO:0000256" key="2">
    <source>
        <dbReference type="ARBA" id="ARBA00006270"/>
    </source>
</evidence>
<dbReference type="SMART" id="SM00177">
    <property type="entry name" value="ARF"/>
    <property type="match status" value="1"/>
</dbReference>
<comment type="subcellular location">
    <subcellularLocation>
        <location evidence="1">Cytoplasmic vesicle</location>
        <location evidence="1">Phagosome membrane</location>
    </subcellularLocation>
    <subcellularLocation>
        <location evidence="13">Endomembrane system</location>
        <topology evidence="13">Lipid-anchor</topology>
        <orientation evidence="13">Cytoplasmic side</orientation>
    </subcellularLocation>
    <subcellularLocation>
        <location evidence="12">Golgi apparatus</location>
        <location evidence="12">trans-Golgi network membrane</location>
        <topology evidence="12">Lipid-anchor</topology>
    </subcellularLocation>
</comment>
<keyword evidence="7" id="KW-0342">GTP-binding</keyword>
<dbReference type="PROSITE" id="PS51420">
    <property type="entry name" value="RHO"/>
    <property type="match status" value="1"/>
</dbReference>
<evidence type="ECO:0000256" key="7">
    <source>
        <dbReference type="ARBA" id="ARBA00023134"/>
    </source>
</evidence>
<dbReference type="SMART" id="SM00174">
    <property type="entry name" value="RHO"/>
    <property type="match status" value="1"/>
</dbReference>
<dbReference type="InterPro" id="IPR050305">
    <property type="entry name" value="Small_GTPase_Rab"/>
</dbReference>
<dbReference type="Proteomes" id="UP000030665">
    <property type="component" value="Unassembled WGS sequence"/>
</dbReference>
<keyword evidence="10" id="KW-0636">Prenylation</keyword>
<evidence type="ECO:0000256" key="6">
    <source>
        <dbReference type="ARBA" id="ARBA00023034"/>
    </source>
</evidence>
<evidence type="ECO:0000256" key="1">
    <source>
        <dbReference type="ARBA" id="ARBA00004580"/>
    </source>
</evidence>
<keyword evidence="5" id="KW-0547">Nucleotide-binding</keyword>
<name>A0A077Z016_TRITR</name>
<dbReference type="SUPFAM" id="SSF52540">
    <property type="entry name" value="P-loop containing nucleoside triphosphate hydrolases"/>
    <property type="match status" value="1"/>
</dbReference>
<evidence type="ECO:0000256" key="13">
    <source>
        <dbReference type="ARBA" id="ARBA00046278"/>
    </source>
</evidence>
<dbReference type="GO" id="GO:0030670">
    <property type="term" value="C:phagocytic vesicle membrane"/>
    <property type="evidence" value="ECO:0007669"/>
    <property type="project" value="UniProtKB-SubCell"/>
</dbReference>
<dbReference type="PRINTS" id="PR00449">
    <property type="entry name" value="RASTRNSFRMNG"/>
</dbReference>
<evidence type="ECO:0000313" key="16">
    <source>
        <dbReference type="Proteomes" id="UP000030665"/>
    </source>
</evidence>
<dbReference type="Pfam" id="PF00071">
    <property type="entry name" value="Ras"/>
    <property type="match status" value="1"/>
</dbReference>
<dbReference type="SMART" id="SM00175">
    <property type="entry name" value="RAB"/>
    <property type="match status" value="1"/>
</dbReference>
<dbReference type="AlphaFoldDB" id="A0A077Z016"/>
<protein>
    <recommendedName>
        <fullName evidence="14">Ras-related protein Rab-43</fullName>
    </recommendedName>
</protein>
<dbReference type="PANTHER" id="PTHR47980">
    <property type="entry name" value="LD44762P"/>
    <property type="match status" value="1"/>
</dbReference>
<keyword evidence="8" id="KW-0472">Membrane</keyword>
<dbReference type="PROSITE" id="PS51421">
    <property type="entry name" value="RAS"/>
    <property type="match status" value="1"/>
</dbReference>
<keyword evidence="6" id="KW-0333">Golgi apparatus</keyword>
<reference evidence="15" key="2">
    <citation type="submission" date="2014-03" db="EMBL/GenBank/DDBJ databases">
        <title>The whipworm genome and dual-species transcriptomics of an intimate host-pathogen interaction.</title>
        <authorList>
            <person name="Foth B.J."/>
            <person name="Tsai I.J."/>
            <person name="Reid A.J."/>
            <person name="Bancroft A.J."/>
            <person name="Nichol S."/>
            <person name="Tracey A."/>
            <person name="Holroyd N."/>
            <person name="Cotton J.A."/>
            <person name="Stanley E.J."/>
            <person name="Zarowiecki M."/>
            <person name="Liu J.Z."/>
            <person name="Huckvale T."/>
            <person name="Cooper P.J."/>
            <person name="Grencis R.K."/>
            <person name="Berriman M."/>
        </authorList>
    </citation>
    <scope>NUCLEOTIDE SEQUENCE [LARGE SCALE GENOMIC DNA]</scope>
</reference>
<evidence type="ECO:0000256" key="8">
    <source>
        <dbReference type="ARBA" id="ARBA00023136"/>
    </source>
</evidence>
<evidence type="ECO:0000256" key="9">
    <source>
        <dbReference type="ARBA" id="ARBA00023288"/>
    </source>
</evidence>
<sequence>MLQEPEDSFDFLFKIVLIGDMGVGKTCVVQRFKNGTYIERQGTTIGVDFTMKTLIIDGKRVKLQIWDTGGQERFRTITQSYYRSANGIIICYDVTSEQSFISVRRWLEDVEKFAAPNVVKLLIGNANSLPVVSTKTDLINEREISTEEGLKLAQAEQMDLIETSAKENVNIEQAFTSLARELKERYAAGSPLEDYAPDRVYLSSRTTPVRARLLPCCF</sequence>
<keyword evidence="3" id="KW-0488">Methylation</keyword>
<proteinExistence type="inferred from homology"/>
<dbReference type="InterPro" id="IPR005225">
    <property type="entry name" value="Small_GTP-bd"/>
</dbReference>
<evidence type="ECO:0000256" key="4">
    <source>
        <dbReference type="ARBA" id="ARBA00022553"/>
    </source>
</evidence>
<gene>
    <name evidence="15" type="ORF">TTRE_0000130101</name>
</gene>
<comment type="similarity">
    <text evidence="2">Belongs to the small GTPase superfamily. Rab family.</text>
</comment>
<evidence type="ECO:0000256" key="3">
    <source>
        <dbReference type="ARBA" id="ARBA00022481"/>
    </source>
</evidence>
<keyword evidence="11" id="KW-0968">Cytoplasmic vesicle</keyword>
<dbReference type="GO" id="GO:0003924">
    <property type="term" value="F:GTPase activity"/>
    <property type="evidence" value="ECO:0007669"/>
    <property type="project" value="InterPro"/>
</dbReference>
<reference evidence="15" key="1">
    <citation type="submission" date="2014-01" db="EMBL/GenBank/DDBJ databases">
        <authorList>
            <person name="Aslett M."/>
        </authorList>
    </citation>
    <scope>NUCLEOTIDE SEQUENCE</scope>
</reference>
<dbReference type="STRING" id="36087.A0A077Z016"/>